<keyword evidence="1" id="KW-0472">Membrane</keyword>
<dbReference type="AlphaFoldDB" id="Q8GX88"/>
<proteinExistence type="evidence at transcript level"/>
<evidence type="ECO:0000256" key="1">
    <source>
        <dbReference type="SAM" id="Phobius"/>
    </source>
</evidence>
<dbReference type="EMBL" id="AK118371">
    <property type="protein sequence ID" value="BAC42984.1"/>
    <property type="molecule type" value="mRNA"/>
</dbReference>
<accession>Q8GX88</accession>
<keyword evidence="1" id="KW-1133">Transmembrane helix</keyword>
<feature type="transmembrane region" description="Helical" evidence="1">
    <location>
        <begin position="12"/>
        <end position="31"/>
    </location>
</feature>
<sequence length="62" mass="7044">MPVNFRSWFIWLKRELCLCVKSSIMFYFVFLRRFPMSGLSVGVSFLAGLCTGGLYPAGFVVP</sequence>
<feature type="transmembrane region" description="Helical" evidence="1">
    <location>
        <begin position="38"/>
        <end position="61"/>
    </location>
</feature>
<evidence type="ECO:0000313" key="2">
    <source>
        <dbReference type="EMBL" id="BAC42984.1"/>
    </source>
</evidence>
<organism evidence="2">
    <name type="scientific">Arabidopsis thaliana</name>
    <name type="common">Mouse-ear cress</name>
    <dbReference type="NCBI Taxonomy" id="3702"/>
    <lineage>
        <taxon>Eukaryota</taxon>
        <taxon>Viridiplantae</taxon>
        <taxon>Streptophyta</taxon>
        <taxon>Embryophyta</taxon>
        <taxon>Tracheophyta</taxon>
        <taxon>Spermatophyta</taxon>
        <taxon>Magnoliopsida</taxon>
        <taxon>eudicotyledons</taxon>
        <taxon>Gunneridae</taxon>
        <taxon>Pentapetalae</taxon>
        <taxon>rosids</taxon>
        <taxon>malvids</taxon>
        <taxon>Brassicales</taxon>
        <taxon>Brassicaceae</taxon>
        <taxon>Camelineae</taxon>
        <taxon>Arabidopsis</taxon>
    </lineage>
</organism>
<protein>
    <recommendedName>
        <fullName evidence="3">Transmembrane protein</fullName>
    </recommendedName>
</protein>
<name>Q8GX88_ARATH</name>
<keyword evidence="1" id="KW-0812">Transmembrane</keyword>
<reference evidence="2" key="1">
    <citation type="submission" date="2002-11" db="EMBL/GenBank/DDBJ databases">
        <title>Arabidopsis thaliana full-length cDNA.</title>
        <authorList>
            <person name="Seki M."/>
            <person name="Iida K."/>
            <person name="Satou M."/>
            <person name="Sakurai T."/>
            <person name="Akiyama K."/>
            <person name="Ishida J."/>
            <person name="Nakajima M."/>
            <person name="Enju A."/>
            <person name="Kamiya A."/>
            <person name="Narusaka M."/>
            <person name="Carninci P."/>
            <person name="Kawai J."/>
            <person name="Hayashizaki Y."/>
            <person name="Shinozaki K."/>
        </authorList>
    </citation>
    <scope>NUCLEOTIDE SEQUENCE</scope>
</reference>
<evidence type="ECO:0008006" key="3">
    <source>
        <dbReference type="Google" id="ProtNLM"/>
    </source>
</evidence>